<gene>
    <name evidence="7" type="primary">LOC101507249</name>
</gene>
<feature type="compositionally biased region" description="Polar residues" evidence="4">
    <location>
        <begin position="280"/>
        <end position="289"/>
    </location>
</feature>
<proteinExistence type="inferred from homology"/>
<feature type="compositionally biased region" description="Polar residues" evidence="4">
    <location>
        <begin position="214"/>
        <end position="224"/>
    </location>
</feature>
<evidence type="ECO:0000313" key="7">
    <source>
        <dbReference type="RefSeq" id="XP_004491492.1"/>
    </source>
</evidence>
<dbReference type="Pfam" id="PF09745">
    <property type="entry name" value="NSRP1_N"/>
    <property type="match status" value="1"/>
</dbReference>
<reference evidence="6" key="1">
    <citation type="journal article" date="2013" name="Nat. Biotechnol.">
        <title>Draft genome sequence of chickpea (Cicer arietinum) provides a resource for trait improvement.</title>
        <authorList>
            <person name="Varshney R.K."/>
            <person name="Song C."/>
            <person name="Saxena R.K."/>
            <person name="Azam S."/>
            <person name="Yu S."/>
            <person name="Sharpe A.G."/>
            <person name="Cannon S."/>
            <person name="Baek J."/>
            <person name="Rosen B.D."/>
            <person name="Tar'an B."/>
            <person name="Millan T."/>
            <person name="Zhang X."/>
            <person name="Ramsay L.D."/>
            <person name="Iwata A."/>
            <person name="Wang Y."/>
            <person name="Nelson W."/>
            <person name="Farmer A.D."/>
            <person name="Gaur P.M."/>
            <person name="Soderlund C."/>
            <person name="Penmetsa R.V."/>
            <person name="Xu C."/>
            <person name="Bharti A.K."/>
            <person name="He W."/>
            <person name="Winter P."/>
            <person name="Zhao S."/>
            <person name="Hane J.K."/>
            <person name="Carrasquilla-Garcia N."/>
            <person name="Condie J.A."/>
            <person name="Upadhyaya H.D."/>
            <person name="Luo M.C."/>
            <person name="Thudi M."/>
            <person name="Gowda C.L."/>
            <person name="Singh N.P."/>
            <person name="Lichtenzveig J."/>
            <person name="Gali K.K."/>
            <person name="Rubio J."/>
            <person name="Nadarajan N."/>
            <person name="Dolezel J."/>
            <person name="Bansal K.C."/>
            <person name="Xu X."/>
            <person name="Edwards D."/>
            <person name="Zhang G."/>
            <person name="Kahl G."/>
            <person name="Gil J."/>
            <person name="Singh K.B."/>
            <person name="Datta S.K."/>
            <person name="Jackson S.A."/>
            <person name="Wang J."/>
            <person name="Cook D.R."/>
        </authorList>
    </citation>
    <scope>NUCLEOTIDE SEQUENCE [LARGE SCALE GENOMIC DNA]</scope>
    <source>
        <strain evidence="6">cv. CDC Frontier</strain>
    </source>
</reference>
<feature type="region of interest" description="Disordered" evidence="4">
    <location>
        <begin position="1"/>
        <end position="30"/>
    </location>
</feature>
<evidence type="ECO:0000259" key="5">
    <source>
        <dbReference type="Pfam" id="PF09745"/>
    </source>
</evidence>
<feature type="compositionally biased region" description="Polar residues" evidence="4">
    <location>
        <begin position="251"/>
        <end position="260"/>
    </location>
</feature>
<dbReference type="eggNOG" id="KOG2117">
    <property type="taxonomic scope" value="Eukaryota"/>
</dbReference>
<dbReference type="AlphaFoldDB" id="A0A1S2XM87"/>
<feature type="coiled-coil region" evidence="3">
    <location>
        <begin position="143"/>
        <end position="170"/>
    </location>
</feature>
<evidence type="ECO:0000313" key="6">
    <source>
        <dbReference type="Proteomes" id="UP000087171"/>
    </source>
</evidence>
<evidence type="ECO:0000256" key="3">
    <source>
        <dbReference type="SAM" id="Coils"/>
    </source>
</evidence>
<evidence type="ECO:0000256" key="4">
    <source>
        <dbReference type="SAM" id="MobiDB-lite"/>
    </source>
</evidence>
<dbReference type="RefSeq" id="XP_004491492.1">
    <property type="nucleotide sequence ID" value="XM_004491435.3"/>
</dbReference>
<feature type="compositionally biased region" description="Basic and acidic residues" evidence="4">
    <location>
        <begin position="303"/>
        <end position="316"/>
    </location>
</feature>
<dbReference type="PANTHER" id="PTHR30060">
    <property type="entry name" value="INNER MEMBRANE PROTEIN"/>
    <property type="match status" value="1"/>
</dbReference>
<dbReference type="STRING" id="3827.A0A1S2XM87"/>
<dbReference type="GO" id="GO:0000381">
    <property type="term" value="P:regulation of alternative mRNA splicing, via spliceosome"/>
    <property type="evidence" value="ECO:0007669"/>
    <property type="project" value="InterPro"/>
</dbReference>
<accession>A0A1S2XM87</accession>
<evidence type="ECO:0000256" key="1">
    <source>
        <dbReference type="ARBA" id="ARBA00010126"/>
    </source>
</evidence>
<organism evidence="6 7">
    <name type="scientific">Cicer arietinum</name>
    <name type="common">Chickpea</name>
    <name type="synonym">Garbanzo</name>
    <dbReference type="NCBI Taxonomy" id="3827"/>
    <lineage>
        <taxon>Eukaryota</taxon>
        <taxon>Viridiplantae</taxon>
        <taxon>Streptophyta</taxon>
        <taxon>Embryophyta</taxon>
        <taxon>Tracheophyta</taxon>
        <taxon>Spermatophyta</taxon>
        <taxon>Magnoliopsida</taxon>
        <taxon>eudicotyledons</taxon>
        <taxon>Gunneridae</taxon>
        <taxon>Pentapetalae</taxon>
        <taxon>rosids</taxon>
        <taxon>fabids</taxon>
        <taxon>Fabales</taxon>
        <taxon>Fabaceae</taxon>
        <taxon>Papilionoideae</taxon>
        <taxon>50 kb inversion clade</taxon>
        <taxon>NPAAA clade</taxon>
        <taxon>Hologalegina</taxon>
        <taxon>IRL clade</taxon>
        <taxon>Cicereae</taxon>
        <taxon>Cicer</taxon>
    </lineage>
</organism>
<dbReference type="InterPro" id="IPR018612">
    <property type="entry name" value="NSRP1_N"/>
</dbReference>
<dbReference type="PANTHER" id="PTHR30060:SF0">
    <property type="entry name" value="COILED-COIL PROTEIN (DUF2040)-RELATED"/>
    <property type="match status" value="1"/>
</dbReference>
<dbReference type="PaxDb" id="3827-XP_004491492.1"/>
<feature type="domain" description="Nuclear speckle splicing regulatory protein 1 N-terminal" evidence="5">
    <location>
        <begin position="54"/>
        <end position="170"/>
    </location>
</feature>
<protein>
    <submittedName>
        <fullName evidence="7">Nuclear speckle splicing regulatory protein 1</fullName>
    </submittedName>
</protein>
<dbReference type="Proteomes" id="UP000087171">
    <property type="component" value="Chromosome Ca2"/>
</dbReference>
<keyword evidence="2 3" id="KW-0175">Coiled coil</keyword>
<dbReference type="OrthoDB" id="446635at2759"/>
<evidence type="ECO:0000256" key="2">
    <source>
        <dbReference type="ARBA" id="ARBA00023054"/>
    </source>
</evidence>
<name>A0A1S2XM87_CICAR</name>
<dbReference type="KEGG" id="cam:101507249"/>
<dbReference type="GeneID" id="101507249"/>
<reference evidence="7" key="2">
    <citation type="submission" date="2025-08" db="UniProtKB">
        <authorList>
            <consortium name="RefSeq"/>
        </authorList>
    </citation>
    <scope>IDENTIFICATION</scope>
    <source>
        <tissue evidence="7">Etiolated seedlings</tissue>
    </source>
</reference>
<feature type="region of interest" description="Disordered" evidence="4">
    <location>
        <begin position="188"/>
        <end position="316"/>
    </location>
</feature>
<sequence length="316" mass="36694">MSKYGLNLRPAKPKKQPPRPSIALPFGFDEDDDNNVEREIAIQASKSKSLKDVEEQQKKALEEDPTIFDYDGVYDKMKEKITRPLIQDREERKPKYIQNLIKKAKEREQYREIVYEKKIAKERSQDDHLYADKDKYITEAYRRKLAEREKQMELERLRELQEEREDVTKKKDFLVDFYTNLDKNIAYGAKDAQARKRDRQAENRVPETPEETCSDASNQHQRANTSDEEQRSLAHASSSVEPSGKKIGDQGETSDLSNRIASPLDMKPNLAISSDEKNSVEQPSASQPNPEHHKRSQDTVAAAKERFLARKRAKEQ</sequence>
<comment type="similarity">
    <text evidence="1">Belongs to the NSRP1 family.</text>
</comment>
<keyword evidence="6" id="KW-1185">Reference proteome</keyword>
<feature type="compositionally biased region" description="Basic and acidic residues" evidence="4">
    <location>
        <begin position="192"/>
        <end position="207"/>
    </location>
</feature>